<organism evidence="3 4">
    <name type="scientific">Bacillus suaedaesalsae</name>
    <dbReference type="NCBI Taxonomy" id="2810349"/>
    <lineage>
        <taxon>Bacteria</taxon>
        <taxon>Bacillati</taxon>
        <taxon>Bacillota</taxon>
        <taxon>Bacilli</taxon>
        <taxon>Bacillales</taxon>
        <taxon>Bacillaceae</taxon>
        <taxon>Bacillus</taxon>
    </lineage>
</organism>
<dbReference type="SUPFAM" id="SSF53448">
    <property type="entry name" value="Nucleotide-diphospho-sugar transferases"/>
    <property type="match status" value="1"/>
</dbReference>
<reference evidence="3 4" key="1">
    <citation type="submission" date="2021-02" db="EMBL/GenBank/DDBJ databases">
        <title>Bacillus sp. RD4P76, an endophyte from a halophyte.</title>
        <authorList>
            <person name="Sun J.-Q."/>
        </authorList>
    </citation>
    <scope>NUCLEOTIDE SEQUENCE [LARGE SCALE GENOMIC DNA]</scope>
    <source>
        <strain evidence="3 4">RD4P76</strain>
    </source>
</reference>
<dbReference type="PANTHER" id="PTHR22916:SF3">
    <property type="entry name" value="UDP-GLCNAC:BETAGAL BETA-1,3-N-ACETYLGLUCOSAMINYLTRANSFERASE-LIKE PROTEIN 1"/>
    <property type="match status" value="1"/>
</dbReference>
<dbReference type="EMBL" id="JAFELM010000039">
    <property type="protein sequence ID" value="MBM6619101.1"/>
    <property type="molecule type" value="Genomic_DNA"/>
</dbReference>
<name>A0ABS2DKS5_9BACI</name>
<dbReference type="RefSeq" id="WP_204204459.1">
    <property type="nucleotide sequence ID" value="NZ_JAFELM010000039.1"/>
</dbReference>
<protein>
    <submittedName>
        <fullName evidence="3">Glycosyltransferase family 2 protein</fullName>
    </submittedName>
</protein>
<sequence length="318" mass="37350">MSRTAQMLNDNNHIYQFESSELPKVSVIVSTYKRDNSLRKALSSLINQHYNNVEVIIIDDNANEKWNLKVESIVNKVKEQFNGKLAYVQNKKNYGSARSRNIGIKIASGEYITFLDDDDIYLPNKIQKQVEHMIKQKSDFSITDLYLYDEGENLVQTRIRSYLKKYTKNDLLRYHLLYHMTGTDTLMFKKSFLEEIGGFPQIDIGDEFYLMLRAINAEGKLSYLSTCDVKAYVHPKSEGLSSSEGKIKGEKYLFEYKKQFFSILSKKDINYIKMRHYAVLSFTEYRNKNLINFIKYFLYSFFSSPYGLLDLYIKRKSN</sequence>
<evidence type="ECO:0000259" key="2">
    <source>
        <dbReference type="Pfam" id="PF00535"/>
    </source>
</evidence>
<comment type="similarity">
    <text evidence="1">Belongs to the glycosyltransferase 2 family.</text>
</comment>
<dbReference type="InterPro" id="IPR029044">
    <property type="entry name" value="Nucleotide-diphossugar_trans"/>
</dbReference>
<dbReference type="CDD" id="cd00761">
    <property type="entry name" value="Glyco_tranf_GTA_type"/>
    <property type="match status" value="1"/>
</dbReference>
<evidence type="ECO:0000256" key="1">
    <source>
        <dbReference type="ARBA" id="ARBA00006739"/>
    </source>
</evidence>
<dbReference type="PANTHER" id="PTHR22916">
    <property type="entry name" value="GLYCOSYLTRANSFERASE"/>
    <property type="match status" value="1"/>
</dbReference>
<comment type="caution">
    <text evidence="3">The sequence shown here is derived from an EMBL/GenBank/DDBJ whole genome shotgun (WGS) entry which is preliminary data.</text>
</comment>
<dbReference type="Proteomes" id="UP001518925">
    <property type="component" value="Unassembled WGS sequence"/>
</dbReference>
<dbReference type="InterPro" id="IPR001173">
    <property type="entry name" value="Glyco_trans_2-like"/>
</dbReference>
<accession>A0ABS2DKS5</accession>
<proteinExistence type="inferred from homology"/>
<evidence type="ECO:0000313" key="3">
    <source>
        <dbReference type="EMBL" id="MBM6619101.1"/>
    </source>
</evidence>
<feature type="domain" description="Glycosyltransferase 2-like" evidence="2">
    <location>
        <begin position="26"/>
        <end position="192"/>
    </location>
</feature>
<evidence type="ECO:0000313" key="4">
    <source>
        <dbReference type="Proteomes" id="UP001518925"/>
    </source>
</evidence>
<gene>
    <name evidence="3" type="ORF">JR050_15640</name>
</gene>
<keyword evidence="4" id="KW-1185">Reference proteome</keyword>
<dbReference type="Gene3D" id="3.90.550.10">
    <property type="entry name" value="Spore Coat Polysaccharide Biosynthesis Protein SpsA, Chain A"/>
    <property type="match status" value="1"/>
</dbReference>
<dbReference type="Pfam" id="PF00535">
    <property type="entry name" value="Glycos_transf_2"/>
    <property type="match status" value="1"/>
</dbReference>